<evidence type="ECO:0000313" key="1">
    <source>
        <dbReference type="EMBL" id="MDT0549533.1"/>
    </source>
</evidence>
<accession>A0ABU2XUC9</accession>
<protein>
    <recommendedName>
        <fullName evidence="3">Leucine rich repeat variant</fullName>
    </recommendedName>
</protein>
<gene>
    <name evidence="1" type="ORF">RND15_43785</name>
</gene>
<evidence type="ECO:0000313" key="2">
    <source>
        <dbReference type="Proteomes" id="UP001180754"/>
    </source>
</evidence>
<reference evidence="1" key="1">
    <citation type="submission" date="2024-05" db="EMBL/GenBank/DDBJ databases">
        <title>30 novel species of actinomycetes from the DSMZ collection.</title>
        <authorList>
            <person name="Nouioui I."/>
        </authorList>
    </citation>
    <scope>NUCLEOTIDE SEQUENCE</scope>
    <source>
        <strain evidence="1">DSM 41529</strain>
    </source>
</reference>
<dbReference type="Proteomes" id="UP001180754">
    <property type="component" value="Unassembled WGS sequence"/>
</dbReference>
<organism evidence="1 2">
    <name type="scientific">Streptomyces lonegramiae</name>
    <dbReference type="NCBI Taxonomy" id="3075524"/>
    <lineage>
        <taxon>Bacteria</taxon>
        <taxon>Bacillati</taxon>
        <taxon>Actinomycetota</taxon>
        <taxon>Actinomycetes</taxon>
        <taxon>Kitasatosporales</taxon>
        <taxon>Streptomycetaceae</taxon>
        <taxon>Streptomyces</taxon>
    </lineage>
</organism>
<dbReference type="RefSeq" id="WP_311730101.1">
    <property type="nucleotide sequence ID" value="NZ_JAVRFD010000035.1"/>
</dbReference>
<comment type="caution">
    <text evidence="1">The sequence shown here is derived from an EMBL/GenBank/DDBJ whole genome shotgun (WGS) entry which is preliminary data.</text>
</comment>
<dbReference type="InterPro" id="IPR011989">
    <property type="entry name" value="ARM-like"/>
</dbReference>
<sequence>MHHILCGLAANPALSSELVDRLISIADDDIAAGLSCRADLSRAQAVALAERVDESAVQLAYEGRLTAADIDPSAWPDAALALLDQGVGRPEWARLLVADPVRERREKLAACRGLPSDVVDTLAADPDVRVVAELALWTTPDVAARLAAHPHAEVRRAVASNEATPPAALAALVTGEGLPAARRCLVCDREETPFVHDRQCPRPDCDLLPGASCDGSHQSTVHVMREAALRNPATPVEAVVGFVDHPSMQLRWALAARQDLPQQACARLASDPTPGTRADLAENPAIDDALIRALAGDRDPDVRRRLAHHPRVPLDVLTHLARTTKIGATLLPRIAASSPTEVEELATSPDPATRMLVAQRRDLPPEIRDRLADDPDAKVVKALAPHPGLTEAQLRTMVDRHGVRVLAKVAANPDAPPALLEDLLRHEPAVQKVFREVARHRGATASALVACLADKRARPAAAGHPALPPPVIAELLADTDWQVVEAAAANPSLPLAVISDLVGRQ</sequence>
<name>A0ABU2XUC9_9ACTN</name>
<dbReference type="Gene3D" id="1.25.10.10">
    <property type="entry name" value="Leucine-rich Repeat Variant"/>
    <property type="match status" value="3"/>
</dbReference>
<evidence type="ECO:0008006" key="3">
    <source>
        <dbReference type="Google" id="ProtNLM"/>
    </source>
</evidence>
<keyword evidence="2" id="KW-1185">Reference proteome</keyword>
<dbReference type="EMBL" id="JAVRFD010000035">
    <property type="protein sequence ID" value="MDT0549533.1"/>
    <property type="molecule type" value="Genomic_DNA"/>
</dbReference>
<proteinExistence type="predicted"/>